<keyword evidence="2" id="KW-1185">Reference proteome</keyword>
<dbReference type="RefSeq" id="WP_129080945.1">
    <property type="nucleotide sequence ID" value="NZ_CP041070.1"/>
</dbReference>
<dbReference type="Proteomes" id="UP000290191">
    <property type="component" value="Unassembled WGS sequence"/>
</dbReference>
<protein>
    <recommendedName>
        <fullName evidence="3">Transglutaminase-like domain-containing protein</fullName>
    </recommendedName>
</protein>
<dbReference type="AlphaFoldDB" id="A0A4V1LQF6"/>
<comment type="caution">
    <text evidence="1">The sequence shown here is derived from an EMBL/GenBank/DDBJ whole genome shotgun (WGS) entry which is preliminary data.</text>
</comment>
<sequence length="173" mass="20584">MKHFIILIFTVFIFVGCSNKHDYQLPSEKQFLKQKAKQLSLEVESISKNIDKKEAYSVALNALVYSKYLAKEYDVNTPALFHNLLINLNIKKRGLCYHYANDLLEYLKTKKYKTFKFEKVVSSPNQYFEHTSIIITREDIEFRDSIVLDAWRDTGNLYFSKVKDDKRYDWELK</sequence>
<dbReference type="STRING" id="877500.GCA_000935065_02565"/>
<dbReference type="EMBL" id="PDKO01000001">
    <property type="protein sequence ID" value="RXJ64528.1"/>
    <property type="molecule type" value="Genomic_DNA"/>
</dbReference>
<organism evidence="1 2">
    <name type="scientific">Halarcobacter anaerophilus</name>
    <dbReference type="NCBI Taxonomy" id="877500"/>
    <lineage>
        <taxon>Bacteria</taxon>
        <taxon>Pseudomonadati</taxon>
        <taxon>Campylobacterota</taxon>
        <taxon>Epsilonproteobacteria</taxon>
        <taxon>Campylobacterales</taxon>
        <taxon>Arcobacteraceae</taxon>
        <taxon>Halarcobacter</taxon>
    </lineage>
</organism>
<accession>A0A4V1LQF6</accession>
<gene>
    <name evidence="1" type="ORF">CRV06_00805</name>
</gene>
<evidence type="ECO:0000313" key="1">
    <source>
        <dbReference type="EMBL" id="RXJ64528.1"/>
    </source>
</evidence>
<reference evidence="1 2" key="1">
    <citation type="submission" date="2017-10" db="EMBL/GenBank/DDBJ databases">
        <title>Genomics of the genus Arcobacter.</title>
        <authorList>
            <person name="Perez-Cataluna A."/>
            <person name="Figueras M.J."/>
        </authorList>
    </citation>
    <scope>NUCLEOTIDE SEQUENCE [LARGE SCALE GENOMIC DNA]</scope>
    <source>
        <strain evidence="1 2">DSM 24636</strain>
    </source>
</reference>
<dbReference type="OrthoDB" id="5339359at2"/>
<evidence type="ECO:0008006" key="3">
    <source>
        <dbReference type="Google" id="ProtNLM"/>
    </source>
</evidence>
<evidence type="ECO:0000313" key="2">
    <source>
        <dbReference type="Proteomes" id="UP000290191"/>
    </source>
</evidence>
<proteinExistence type="predicted"/>
<dbReference type="PROSITE" id="PS51257">
    <property type="entry name" value="PROKAR_LIPOPROTEIN"/>
    <property type="match status" value="1"/>
</dbReference>
<name>A0A4V1LQF6_9BACT</name>